<evidence type="ECO:0000256" key="1">
    <source>
        <dbReference type="SAM" id="Phobius"/>
    </source>
</evidence>
<dbReference type="RefSeq" id="WP_221919150.1">
    <property type="nucleotide sequence ID" value="NZ_CP173660.1"/>
</dbReference>
<proteinExistence type="predicted"/>
<evidence type="ECO:0000313" key="4">
    <source>
        <dbReference type="Proteomes" id="UP000779049"/>
    </source>
</evidence>
<accession>A0ABS7L3P8</accession>
<evidence type="ECO:0000259" key="2">
    <source>
        <dbReference type="Pfam" id="PF01882"/>
    </source>
</evidence>
<comment type="caution">
    <text evidence="3">The sequence shown here is derived from an EMBL/GenBank/DDBJ whole genome shotgun (WGS) entry which is preliminary data.</text>
</comment>
<reference evidence="3 4" key="1">
    <citation type="journal article" date="2020" name="New Microbes New Infect">
        <title>Sellimonas caecigallum sp. nov., description and genome sequence of a new member of the Sellimonas genus isolated from the cecum of feral chicken.</title>
        <authorList>
            <person name="Wongkuna S."/>
            <person name="Ghimire S."/>
            <person name="Antony L."/>
            <person name="Chankhamhaengdecha S."/>
            <person name="Janvilisri T."/>
            <person name="Scaria J."/>
        </authorList>
    </citation>
    <scope>NUCLEOTIDE SEQUENCE [LARGE SCALE GENOMIC DNA]</scope>
    <source>
        <strain evidence="3 4">SW451</strain>
    </source>
</reference>
<keyword evidence="4" id="KW-1185">Reference proteome</keyword>
<feature type="domain" description="DUF58" evidence="2">
    <location>
        <begin position="190"/>
        <end position="299"/>
    </location>
</feature>
<dbReference type="EMBL" id="VIRV01000001">
    <property type="protein sequence ID" value="MBY0757666.1"/>
    <property type="molecule type" value="Genomic_DNA"/>
</dbReference>
<name>A0ABS7L3P8_9FIRM</name>
<evidence type="ECO:0000313" key="3">
    <source>
        <dbReference type="EMBL" id="MBY0757666.1"/>
    </source>
</evidence>
<keyword evidence="1" id="KW-1133">Transmembrane helix</keyword>
<dbReference type="Pfam" id="PF01882">
    <property type="entry name" value="DUF58"/>
    <property type="match status" value="1"/>
</dbReference>
<dbReference type="PANTHER" id="PTHR34351">
    <property type="entry name" value="SLR1927 PROTEIN-RELATED"/>
    <property type="match status" value="1"/>
</dbReference>
<organism evidence="3 4">
    <name type="scientific">Sellimonas caecigallum</name>
    <dbReference type="NCBI Taxonomy" id="2592333"/>
    <lineage>
        <taxon>Bacteria</taxon>
        <taxon>Bacillati</taxon>
        <taxon>Bacillota</taxon>
        <taxon>Clostridia</taxon>
        <taxon>Lachnospirales</taxon>
        <taxon>Lachnospiraceae</taxon>
        <taxon>Sellimonas</taxon>
    </lineage>
</organism>
<dbReference type="Proteomes" id="UP000779049">
    <property type="component" value="Unassembled WGS sequence"/>
</dbReference>
<protein>
    <submittedName>
        <fullName evidence="3">DUF58 domain-containing protein</fullName>
    </submittedName>
</protein>
<keyword evidence="1" id="KW-0812">Transmembrane</keyword>
<sequence>MLLIVITWYVGGMYHVPAFLLLAAAEILVFILMFLTALYLKAKVGVQFPKSLEEIRKNEQKGSSLCLVNKGSIPASRVWVQMRYNYDRERRKKKLLYKGYVGKKEKQEFSYFIEAPHCGIIKTEIRKVEIADYFGLFRKKKKENLSQEIAVFPPERYMKICFAEQTWDDGERSAQGAAVPFSHSQNDHYQIREYVQGDQKRRIHWNLSARTETLLVKEYPPESGKWEELFVDLEKPQSDSEQKKDAFYELLYACLLGLFRAADGVCVKWYEETGKVCRVQIMGEADVREVLLQLFRTKGEWIKGTQTEADKESGGFCLNRDLGLYHKGKLAVQFTEEQFERELEQEIWIA</sequence>
<gene>
    <name evidence="3" type="ORF">FLB61_00865</name>
</gene>
<feature type="transmembrane region" description="Helical" evidence="1">
    <location>
        <begin position="18"/>
        <end position="40"/>
    </location>
</feature>
<dbReference type="InterPro" id="IPR002881">
    <property type="entry name" value="DUF58"/>
</dbReference>
<keyword evidence="1" id="KW-0472">Membrane</keyword>